<evidence type="ECO:0008006" key="3">
    <source>
        <dbReference type="Google" id="ProtNLM"/>
    </source>
</evidence>
<organism evidence="2">
    <name type="scientific">mine drainage metagenome</name>
    <dbReference type="NCBI Taxonomy" id="410659"/>
    <lineage>
        <taxon>unclassified sequences</taxon>
        <taxon>metagenomes</taxon>
        <taxon>ecological metagenomes</taxon>
    </lineage>
</organism>
<proteinExistence type="predicted"/>
<evidence type="ECO:0000256" key="1">
    <source>
        <dbReference type="SAM" id="MobiDB-lite"/>
    </source>
</evidence>
<accession>A0A1J5P4G5</accession>
<dbReference type="AlphaFoldDB" id="A0A1J5P4G5"/>
<name>A0A1J5P4G5_9ZZZZ</name>
<feature type="compositionally biased region" description="Basic and acidic residues" evidence="1">
    <location>
        <begin position="249"/>
        <end position="263"/>
    </location>
</feature>
<reference evidence="2" key="1">
    <citation type="submission" date="2016-10" db="EMBL/GenBank/DDBJ databases">
        <title>Sequence of Gallionella enrichment culture.</title>
        <authorList>
            <person name="Poehlein A."/>
            <person name="Muehling M."/>
            <person name="Daniel R."/>
        </authorList>
    </citation>
    <scope>NUCLEOTIDE SEQUENCE</scope>
</reference>
<protein>
    <recommendedName>
        <fullName evidence="3">NAD-specific glutamate dehydrogenase</fullName>
    </recommendedName>
</protein>
<gene>
    <name evidence="2" type="ORF">GALL_519790</name>
</gene>
<comment type="caution">
    <text evidence="2">The sequence shown here is derived from an EMBL/GenBank/DDBJ whole genome shotgun (WGS) entry which is preliminary data.</text>
</comment>
<evidence type="ECO:0000313" key="2">
    <source>
        <dbReference type="EMBL" id="OIQ66449.1"/>
    </source>
</evidence>
<dbReference type="EMBL" id="MLJW01006589">
    <property type="protein sequence ID" value="OIQ66449.1"/>
    <property type="molecule type" value="Genomic_DNA"/>
</dbReference>
<feature type="region of interest" description="Disordered" evidence="1">
    <location>
        <begin position="240"/>
        <end position="263"/>
    </location>
</feature>
<sequence length="263" mass="29214">MVLAVDELNLDVDYREAGNDARTHHAVEALFDARDVFLRHRAANNLGFEHITGAGLIRLDDNRHFGELARTAGLLLVGVLDFRALGNPLTKRHLRRADVGVDLVGTLEDIDLDVEMQFAHPLEDGLTGFLIGRHPERRIFRGKLRQGDAELLLVGLRLRLDRDFDDRLGEFHLLQDHRLARIAQRVTGARFLEARQRDDVAGIGFLDVFAVVGVHQQHAADALFLVAGRINDAGAARQDSGIDAAEGDGADKGIVHDLEREQR</sequence>